<organism evidence="1 2">
    <name type="scientific">Gulo gulo</name>
    <name type="common">Wolverine</name>
    <name type="synonym">Gluton</name>
    <dbReference type="NCBI Taxonomy" id="48420"/>
    <lineage>
        <taxon>Eukaryota</taxon>
        <taxon>Metazoa</taxon>
        <taxon>Chordata</taxon>
        <taxon>Craniata</taxon>
        <taxon>Vertebrata</taxon>
        <taxon>Euteleostomi</taxon>
        <taxon>Mammalia</taxon>
        <taxon>Eutheria</taxon>
        <taxon>Laurasiatheria</taxon>
        <taxon>Carnivora</taxon>
        <taxon>Caniformia</taxon>
        <taxon>Musteloidea</taxon>
        <taxon>Mustelidae</taxon>
        <taxon>Guloninae</taxon>
        <taxon>Gulo</taxon>
    </lineage>
</organism>
<evidence type="ECO:0000313" key="2">
    <source>
        <dbReference type="Proteomes" id="UP000269945"/>
    </source>
</evidence>
<keyword evidence="2" id="KW-1185">Reference proteome</keyword>
<name>A0A9X9LIH8_GULGU</name>
<accession>A0A9X9LIH8</accession>
<gene>
    <name evidence="1" type="ORF">BN2614_LOCUS2</name>
</gene>
<dbReference type="Proteomes" id="UP000269945">
    <property type="component" value="Unassembled WGS sequence"/>
</dbReference>
<comment type="caution">
    <text evidence="1">The sequence shown here is derived from an EMBL/GenBank/DDBJ whole genome shotgun (WGS) entry which is preliminary data.</text>
</comment>
<feature type="non-terminal residue" evidence="1">
    <location>
        <position position="93"/>
    </location>
</feature>
<proteinExistence type="predicted"/>
<sequence length="93" mass="10040">MPHSLLLPKSCCWISNVPKHLASQAAKPNFSLSTHQPGIQTRSPTNSPSDICLEYGPSSPFQPSCKMPLENLYPSPCPPPILSLAGSLFPILQ</sequence>
<dbReference type="EMBL" id="CYRY02004413">
    <property type="protein sequence ID" value="VCW68915.1"/>
    <property type="molecule type" value="Genomic_DNA"/>
</dbReference>
<dbReference type="AlphaFoldDB" id="A0A9X9LIH8"/>
<protein>
    <submittedName>
        <fullName evidence="1">Uncharacterized protein</fullName>
    </submittedName>
</protein>
<reference evidence="1 2" key="1">
    <citation type="submission" date="2018-10" db="EMBL/GenBank/DDBJ databases">
        <authorList>
            <person name="Ekblom R."/>
            <person name="Jareborg N."/>
        </authorList>
    </citation>
    <scope>NUCLEOTIDE SEQUENCE [LARGE SCALE GENOMIC DNA]</scope>
    <source>
        <tissue evidence="1">Muscle</tissue>
    </source>
</reference>
<evidence type="ECO:0000313" key="1">
    <source>
        <dbReference type="EMBL" id="VCW68915.1"/>
    </source>
</evidence>